<dbReference type="EMBL" id="ADBL01001406">
    <property type="status" value="NOT_ANNOTATED_CDS"/>
    <property type="molecule type" value="Genomic_DNA"/>
</dbReference>
<reference evidence="3" key="4">
    <citation type="journal article" date="2015" name="G3 (Bethesda)">
        <title>Genome sequences of three phytopathogenic species of the Magnaporthaceae family of fungi.</title>
        <authorList>
            <person name="Okagaki L.H."/>
            <person name="Nunes C.C."/>
            <person name="Sailsbery J."/>
            <person name="Clay B."/>
            <person name="Brown D."/>
            <person name="John T."/>
            <person name="Oh Y."/>
            <person name="Young N."/>
            <person name="Fitzgerald M."/>
            <person name="Haas B.J."/>
            <person name="Zeng Q."/>
            <person name="Young S."/>
            <person name="Adiconis X."/>
            <person name="Fan L."/>
            <person name="Levin J.Z."/>
            <person name="Mitchell T.K."/>
            <person name="Okubara P.A."/>
            <person name="Farman M.L."/>
            <person name="Kohn L.M."/>
            <person name="Birren B."/>
            <person name="Ma L.-J."/>
            <person name="Dean R.A."/>
        </authorList>
    </citation>
    <scope>NUCLEOTIDE SEQUENCE</scope>
    <source>
        <strain evidence="3">ATCC 64411 / 73-15</strain>
    </source>
</reference>
<proteinExistence type="predicted"/>
<evidence type="ECO:0000256" key="1">
    <source>
        <dbReference type="SAM" id="SignalP"/>
    </source>
</evidence>
<dbReference type="OrthoDB" id="2910287at2759"/>
<reference evidence="2" key="2">
    <citation type="submission" date="2010-05" db="EMBL/GenBank/DDBJ databases">
        <title>The Genome Sequence of Magnaporthe poae strain ATCC 64411.</title>
        <authorList>
            <consortium name="The Broad Institute Genome Sequencing Platform"/>
            <consortium name="Broad Institute Genome Sequencing Center for Infectious Disease"/>
            <person name="Ma L.-J."/>
            <person name="Dead R."/>
            <person name="Young S."/>
            <person name="Zeng Q."/>
            <person name="Koehrsen M."/>
            <person name="Alvarado L."/>
            <person name="Berlin A."/>
            <person name="Chapman S.B."/>
            <person name="Chen Z."/>
            <person name="Freedman E."/>
            <person name="Gellesch M."/>
            <person name="Goldberg J."/>
            <person name="Griggs A."/>
            <person name="Gujja S."/>
            <person name="Heilman E.R."/>
            <person name="Heiman D."/>
            <person name="Hepburn T."/>
            <person name="Howarth C."/>
            <person name="Jen D."/>
            <person name="Larson L."/>
            <person name="Mehta T."/>
            <person name="Neiman D."/>
            <person name="Pearson M."/>
            <person name="Roberts A."/>
            <person name="Saif S."/>
            <person name="Shea T."/>
            <person name="Shenoy N."/>
            <person name="Sisk P."/>
            <person name="Stolte C."/>
            <person name="Sykes S."/>
            <person name="Walk T."/>
            <person name="White J."/>
            <person name="Yandava C."/>
            <person name="Haas B."/>
            <person name="Nusbaum C."/>
            <person name="Birren B."/>
        </authorList>
    </citation>
    <scope>NUCLEOTIDE SEQUENCE</scope>
    <source>
        <strain evidence="2">ATCC 64411</strain>
    </source>
</reference>
<dbReference type="Proteomes" id="UP000011715">
    <property type="component" value="Unassembled WGS sequence"/>
</dbReference>
<dbReference type="EMBL" id="GL876970">
    <property type="protein sequence ID" value="KLU86884.1"/>
    <property type="molecule type" value="Genomic_DNA"/>
</dbReference>
<protein>
    <submittedName>
        <fullName evidence="2 3">Uncharacterized protein</fullName>
    </submittedName>
</protein>
<dbReference type="STRING" id="644358.A0A0C4E0L2"/>
<dbReference type="AlphaFoldDB" id="A0A0C4E0L2"/>
<name>A0A0C4E0L2_MAGP6</name>
<dbReference type="eggNOG" id="ENOG502SEZR">
    <property type="taxonomic scope" value="Eukaryota"/>
</dbReference>
<sequence>MKSFLAAALALLPLVAAAPTADAGLEKRTPGSVFLCTGSNWGNTCDNFFVGTGGCKRIPEPWFKSVGSAGPDRGALCRLFDGAHGDCTGSGLAILQSPGNSNLYSGSDAGHKAEFIGCVTCTNCQG</sequence>
<accession>A0A0C4E0L2</accession>
<evidence type="ECO:0000313" key="4">
    <source>
        <dbReference type="Proteomes" id="UP000011715"/>
    </source>
</evidence>
<evidence type="ECO:0000313" key="2">
    <source>
        <dbReference type="EMBL" id="KLU86884.1"/>
    </source>
</evidence>
<keyword evidence="4" id="KW-1185">Reference proteome</keyword>
<organism evidence="3 4">
    <name type="scientific">Magnaporthiopsis poae (strain ATCC 64411 / 73-15)</name>
    <name type="common">Kentucky bluegrass fungus</name>
    <name type="synonym">Magnaporthe poae</name>
    <dbReference type="NCBI Taxonomy" id="644358"/>
    <lineage>
        <taxon>Eukaryota</taxon>
        <taxon>Fungi</taxon>
        <taxon>Dikarya</taxon>
        <taxon>Ascomycota</taxon>
        <taxon>Pezizomycotina</taxon>
        <taxon>Sordariomycetes</taxon>
        <taxon>Sordariomycetidae</taxon>
        <taxon>Magnaporthales</taxon>
        <taxon>Magnaporthaceae</taxon>
        <taxon>Magnaporthiopsis</taxon>
    </lineage>
</organism>
<feature type="chain" id="PRO_5009385560" evidence="1">
    <location>
        <begin position="18"/>
        <end position="126"/>
    </location>
</feature>
<dbReference type="VEuPathDB" id="FungiDB:MAPG_05891"/>
<gene>
    <name evidence="2" type="ORF">MAPG_05891</name>
</gene>
<dbReference type="EnsemblFungi" id="MAPG_05891T0">
    <property type="protein sequence ID" value="MAPG_05891T0"/>
    <property type="gene ID" value="MAPG_05891"/>
</dbReference>
<keyword evidence="1" id="KW-0732">Signal</keyword>
<feature type="signal peptide" evidence="1">
    <location>
        <begin position="1"/>
        <end position="17"/>
    </location>
</feature>
<evidence type="ECO:0000313" key="3">
    <source>
        <dbReference type="EnsemblFungi" id="MAPG_05891T0"/>
    </source>
</evidence>
<reference evidence="2" key="3">
    <citation type="submission" date="2011-03" db="EMBL/GenBank/DDBJ databases">
        <title>Annotation of Magnaporthe poae ATCC 64411.</title>
        <authorList>
            <person name="Ma L.-J."/>
            <person name="Dead R."/>
            <person name="Young S.K."/>
            <person name="Zeng Q."/>
            <person name="Gargeya S."/>
            <person name="Fitzgerald M."/>
            <person name="Haas B."/>
            <person name="Abouelleil A."/>
            <person name="Alvarado L."/>
            <person name="Arachchi H.M."/>
            <person name="Berlin A."/>
            <person name="Brown A."/>
            <person name="Chapman S.B."/>
            <person name="Chen Z."/>
            <person name="Dunbar C."/>
            <person name="Freedman E."/>
            <person name="Gearin G."/>
            <person name="Gellesch M."/>
            <person name="Goldberg J."/>
            <person name="Griggs A."/>
            <person name="Gujja S."/>
            <person name="Heiman D."/>
            <person name="Howarth C."/>
            <person name="Larson L."/>
            <person name="Lui A."/>
            <person name="MacDonald P.J.P."/>
            <person name="Mehta T."/>
            <person name="Montmayeur A."/>
            <person name="Murphy C."/>
            <person name="Neiman D."/>
            <person name="Pearson M."/>
            <person name="Priest M."/>
            <person name="Roberts A."/>
            <person name="Saif S."/>
            <person name="Shea T."/>
            <person name="Shenoy N."/>
            <person name="Sisk P."/>
            <person name="Stolte C."/>
            <person name="Sykes S."/>
            <person name="Yandava C."/>
            <person name="Wortman J."/>
            <person name="Nusbaum C."/>
            <person name="Birren B."/>
        </authorList>
    </citation>
    <scope>NUCLEOTIDE SEQUENCE</scope>
    <source>
        <strain evidence="2">ATCC 64411</strain>
    </source>
</reference>
<reference evidence="4" key="1">
    <citation type="submission" date="2010-05" db="EMBL/GenBank/DDBJ databases">
        <title>The genome sequence of Magnaporthe poae strain ATCC 64411.</title>
        <authorList>
            <person name="Ma L.-J."/>
            <person name="Dead R."/>
            <person name="Young S."/>
            <person name="Zeng Q."/>
            <person name="Koehrsen M."/>
            <person name="Alvarado L."/>
            <person name="Berlin A."/>
            <person name="Chapman S.B."/>
            <person name="Chen Z."/>
            <person name="Freedman E."/>
            <person name="Gellesch M."/>
            <person name="Goldberg J."/>
            <person name="Griggs A."/>
            <person name="Gujja S."/>
            <person name="Heilman E.R."/>
            <person name="Heiman D."/>
            <person name="Hepburn T."/>
            <person name="Howarth C."/>
            <person name="Jen D."/>
            <person name="Larson L."/>
            <person name="Mehta T."/>
            <person name="Neiman D."/>
            <person name="Pearson M."/>
            <person name="Roberts A."/>
            <person name="Saif S."/>
            <person name="Shea T."/>
            <person name="Shenoy N."/>
            <person name="Sisk P."/>
            <person name="Stolte C."/>
            <person name="Sykes S."/>
            <person name="Walk T."/>
            <person name="White J."/>
            <person name="Yandava C."/>
            <person name="Haas B."/>
            <person name="Nusbaum C."/>
            <person name="Birren B."/>
        </authorList>
    </citation>
    <scope>NUCLEOTIDE SEQUENCE [LARGE SCALE GENOMIC DNA]</scope>
    <source>
        <strain evidence="4">ATCC 64411 / 73-15</strain>
    </source>
</reference>
<reference evidence="3" key="5">
    <citation type="submission" date="2015-06" db="UniProtKB">
        <authorList>
            <consortium name="EnsemblFungi"/>
        </authorList>
    </citation>
    <scope>IDENTIFICATION</scope>
    <source>
        <strain evidence="3">ATCC 64411</strain>
    </source>
</reference>
<dbReference type="OMA" id="ANGDCTG"/>